<reference evidence="2" key="2">
    <citation type="submission" date="2025-08" db="UniProtKB">
        <authorList>
            <consortium name="Ensembl"/>
        </authorList>
    </citation>
    <scope>IDENTIFICATION</scope>
</reference>
<evidence type="ECO:0000313" key="2">
    <source>
        <dbReference type="Ensembl" id="ENSTRUP00000023416.3"/>
    </source>
</evidence>
<dbReference type="InParanoid" id="H2TFH0"/>
<proteinExistence type="predicted"/>
<feature type="region of interest" description="Disordered" evidence="1">
    <location>
        <begin position="164"/>
        <end position="185"/>
    </location>
</feature>
<reference evidence="2" key="3">
    <citation type="submission" date="2025-09" db="UniProtKB">
        <authorList>
            <consortium name="Ensembl"/>
        </authorList>
    </citation>
    <scope>IDENTIFICATION</scope>
</reference>
<dbReference type="AlphaFoldDB" id="H2TFH0"/>
<dbReference type="eggNOG" id="ENOG502QSTJ">
    <property type="taxonomic scope" value="Eukaryota"/>
</dbReference>
<protein>
    <submittedName>
        <fullName evidence="2">Uncharacterized protein</fullName>
    </submittedName>
</protein>
<evidence type="ECO:0000313" key="3">
    <source>
        <dbReference type="Proteomes" id="UP000005226"/>
    </source>
</evidence>
<organism evidence="2 3">
    <name type="scientific">Takifugu rubripes</name>
    <name type="common">Japanese pufferfish</name>
    <name type="synonym">Fugu rubripes</name>
    <dbReference type="NCBI Taxonomy" id="31033"/>
    <lineage>
        <taxon>Eukaryota</taxon>
        <taxon>Metazoa</taxon>
        <taxon>Chordata</taxon>
        <taxon>Craniata</taxon>
        <taxon>Vertebrata</taxon>
        <taxon>Euteleostomi</taxon>
        <taxon>Actinopterygii</taxon>
        <taxon>Neopterygii</taxon>
        <taxon>Teleostei</taxon>
        <taxon>Neoteleostei</taxon>
        <taxon>Acanthomorphata</taxon>
        <taxon>Eupercaria</taxon>
        <taxon>Tetraodontiformes</taxon>
        <taxon>Tetradontoidea</taxon>
        <taxon>Tetraodontidae</taxon>
        <taxon>Takifugu</taxon>
    </lineage>
</organism>
<evidence type="ECO:0000256" key="1">
    <source>
        <dbReference type="SAM" id="MobiDB-lite"/>
    </source>
</evidence>
<dbReference type="OMA" id="WDLIPGG"/>
<dbReference type="Ensembl" id="ENSTRUT00000023513.3">
    <property type="protein sequence ID" value="ENSTRUP00000023416.3"/>
    <property type="gene ID" value="ENSTRUG00000009310.3"/>
</dbReference>
<dbReference type="HOGENOM" id="CLU_032775_1_1_1"/>
<name>H2TFH0_TAKRU</name>
<dbReference type="GeneTree" id="ENSGT00940000174630"/>
<sequence>TPLGMWDLIPGGRPKLHCGPGREAVRPGAAPAPARALGLGRPGPEVPEVDALVGGATMEAEVQVLVVAFLHRVHHLLRHPHGKGQVAAHLPHHHGGPDVPGLDHHVLPGNLLHHAQGVGAVALAAVLGAVREGRGQLVRLRVVHLLVHAFLEVLKDDCQLQKDKRGGGRGAPLIRPRDSQRGGAAPMNTLNIGGAAVKHASGIRRLAPCVPFGLRAGGGRGKRPPKTRAPAV</sequence>
<dbReference type="Proteomes" id="UP000005226">
    <property type="component" value="Chromosome 9"/>
</dbReference>
<reference evidence="2 3" key="1">
    <citation type="journal article" date="2011" name="Genome Biol. Evol.">
        <title>Integration of the genetic map and genome assembly of fugu facilitates insights into distinct features of genome evolution in teleosts and mammals.</title>
        <authorList>
            <person name="Kai W."/>
            <person name="Kikuchi K."/>
            <person name="Tohari S."/>
            <person name="Chew A.K."/>
            <person name="Tay A."/>
            <person name="Fujiwara A."/>
            <person name="Hosoya S."/>
            <person name="Suetake H."/>
            <person name="Naruse K."/>
            <person name="Brenner S."/>
            <person name="Suzuki Y."/>
            <person name="Venkatesh B."/>
        </authorList>
    </citation>
    <scope>NUCLEOTIDE SEQUENCE [LARGE SCALE GENOMIC DNA]</scope>
</reference>
<accession>H2TFH0</accession>
<keyword evidence="3" id="KW-1185">Reference proteome</keyword>